<evidence type="ECO:0000313" key="3">
    <source>
        <dbReference type="EMBL" id="SHK55298.1"/>
    </source>
</evidence>
<protein>
    <submittedName>
        <fullName evidence="3">Predicted dehydrogenase</fullName>
    </submittedName>
</protein>
<dbReference type="OrthoDB" id="9783105at2"/>
<dbReference type="Gene3D" id="3.40.50.720">
    <property type="entry name" value="NAD(P)-binding Rossmann-like Domain"/>
    <property type="match status" value="1"/>
</dbReference>
<dbReference type="PANTHER" id="PTHR43377">
    <property type="entry name" value="BILIVERDIN REDUCTASE A"/>
    <property type="match status" value="1"/>
</dbReference>
<dbReference type="EMBL" id="FRAR01000016">
    <property type="protein sequence ID" value="SHK55298.1"/>
    <property type="molecule type" value="Genomic_DNA"/>
</dbReference>
<evidence type="ECO:0000259" key="1">
    <source>
        <dbReference type="Pfam" id="PF01408"/>
    </source>
</evidence>
<dbReference type="AlphaFoldDB" id="A0A1M6TEV4"/>
<dbReference type="InterPro" id="IPR055170">
    <property type="entry name" value="GFO_IDH_MocA-like_dom"/>
</dbReference>
<evidence type="ECO:0000259" key="2">
    <source>
        <dbReference type="Pfam" id="PF22725"/>
    </source>
</evidence>
<dbReference type="InterPro" id="IPR036291">
    <property type="entry name" value="NAD(P)-bd_dom_sf"/>
</dbReference>
<dbReference type="Gene3D" id="3.30.360.10">
    <property type="entry name" value="Dihydrodipicolinate Reductase, domain 2"/>
    <property type="match status" value="1"/>
</dbReference>
<gene>
    <name evidence="3" type="ORF">SAMN02745123_02293</name>
</gene>
<dbReference type="SUPFAM" id="SSF55347">
    <property type="entry name" value="Glyceraldehyde-3-phosphate dehydrogenase-like, C-terminal domain"/>
    <property type="match status" value="1"/>
</dbReference>
<dbReference type="InterPro" id="IPR000683">
    <property type="entry name" value="Gfo/Idh/MocA-like_OxRdtase_N"/>
</dbReference>
<reference evidence="4" key="1">
    <citation type="submission" date="2016-11" db="EMBL/GenBank/DDBJ databases">
        <authorList>
            <person name="Varghese N."/>
            <person name="Submissions S."/>
        </authorList>
    </citation>
    <scope>NUCLEOTIDE SEQUENCE [LARGE SCALE GENOMIC DNA]</scope>
    <source>
        <strain evidence="4">DSM 10349</strain>
    </source>
</reference>
<dbReference type="PANTHER" id="PTHR43377:SF6">
    <property type="entry name" value="GFO_IDH_MOCA-LIKE OXIDOREDUCTASE N-TERMINAL DOMAIN-CONTAINING PROTEIN"/>
    <property type="match status" value="1"/>
</dbReference>
<dbReference type="InterPro" id="IPR051450">
    <property type="entry name" value="Gfo/Idh/MocA_Oxidoreductases"/>
</dbReference>
<sequence>MAKLGLLGCGAWGFNYIHTLYSIPEVTIQSICDINEDSLRKVKKIYPNLNITTNYRELLNDDSLDGVIIATPPHSHYSMASDFLSQNKAVLVEKPFTLSYHDAVTLIKLAQKKNTVLMAGHLLEYHPVVPKLERLMTQEHMGQLRYMFLERTDLGKIRDDVSVLWDLAVHDLSMVRYLLNKNPLWVAAQGERYCPHNHYDLVVITLGFPDNVFVQIQANWVCPIKRRQVVISGENMTLVFDDIKADYKLQLISHNGEITLPKCEKTLPLTNQCLHFVECIKTKSSPRTGSEDILWVLKVMDLVEQSLVNNGTRLTWHDEKV</sequence>
<keyword evidence="4" id="KW-1185">Reference proteome</keyword>
<feature type="domain" description="Gfo/Idh/MocA-like oxidoreductase N-terminal" evidence="1">
    <location>
        <begin position="3"/>
        <end position="121"/>
    </location>
</feature>
<dbReference type="Pfam" id="PF01408">
    <property type="entry name" value="GFO_IDH_MocA"/>
    <property type="match status" value="1"/>
</dbReference>
<dbReference type="GO" id="GO:0000166">
    <property type="term" value="F:nucleotide binding"/>
    <property type="evidence" value="ECO:0007669"/>
    <property type="project" value="InterPro"/>
</dbReference>
<name>A0A1M6TEV4_9FIRM</name>
<dbReference type="Pfam" id="PF22725">
    <property type="entry name" value="GFO_IDH_MocA_C3"/>
    <property type="match status" value="1"/>
</dbReference>
<accession>A0A1M6TEV4</accession>
<dbReference type="SUPFAM" id="SSF51735">
    <property type="entry name" value="NAD(P)-binding Rossmann-fold domains"/>
    <property type="match status" value="1"/>
</dbReference>
<feature type="domain" description="GFO/IDH/MocA-like oxidoreductase" evidence="2">
    <location>
        <begin position="162"/>
        <end position="238"/>
    </location>
</feature>
<dbReference type="STRING" id="1121421.SAMN02745123_02293"/>
<proteinExistence type="predicted"/>
<organism evidence="3 4">
    <name type="scientific">Desulforamulus aeronauticus DSM 10349</name>
    <dbReference type="NCBI Taxonomy" id="1121421"/>
    <lineage>
        <taxon>Bacteria</taxon>
        <taxon>Bacillati</taxon>
        <taxon>Bacillota</taxon>
        <taxon>Clostridia</taxon>
        <taxon>Eubacteriales</taxon>
        <taxon>Peptococcaceae</taxon>
        <taxon>Desulforamulus</taxon>
    </lineage>
</organism>
<evidence type="ECO:0000313" key="4">
    <source>
        <dbReference type="Proteomes" id="UP000183997"/>
    </source>
</evidence>
<dbReference type="Proteomes" id="UP000183997">
    <property type="component" value="Unassembled WGS sequence"/>
</dbReference>
<dbReference type="RefSeq" id="WP_072914393.1">
    <property type="nucleotide sequence ID" value="NZ_FRAR01000016.1"/>
</dbReference>